<name>A0AA89C793_PINIB</name>
<dbReference type="PROSITE" id="PS50195">
    <property type="entry name" value="PX"/>
    <property type="match status" value="1"/>
</dbReference>
<protein>
    <recommendedName>
        <fullName evidence="10">PX domain-containing protein</fullName>
    </recommendedName>
</protein>
<evidence type="ECO:0000313" key="12">
    <source>
        <dbReference type="Proteomes" id="UP001186944"/>
    </source>
</evidence>
<organism evidence="11 12">
    <name type="scientific">Pinctada imbricata</name>
    <name type="common">Atlantic pearl-oyster</name>
    <name type="synonym">Pinctada martensii</name>
    <dbReference type="NCBI Taxonomy" id="66713"/>
    <lineage>
        <taxon>Eukaryota</taxon>
        <taxon>Metazoa</taxon>
        <taxon>Spiralia</taxon>
        <taxon>Lophotrochozoa</taxon>
        <taxon>Mollusca</taxon>
        <taxon>Bivalvia</taxon>
        <taxon>Autobranchia</taxon>
        <taxon>Pteriomorphia</taxon>
        <taxon>Pterioida</taxon>
        <taxon>Pterioidea</taxon>
        <taxon>Pteriidae</taxon>
        <taxon>Pinctada</taxon>
    </lineage>
</organism>
<dbReference type="Proteomes" id="UP001186944">
    <property type="component" value="Unassembled WGS sequence"/>
</dbReference>
<evidence type="ECO:0000256" key="3">
    <source>
        <dbReference type="ARBA" id="ARBA00022553"/>
    </source>
</evidence>
<dbReference type="GO" id="GO:0015031">
    <property type="term" value="P:protein transport"/>
    <property type="evidence" value="ECO:0007669"/>
    <property type="project" value="UniProtKB-KW"/>
</dbReference>
<gene>
    <name evidence="11" type="ORF">FSP39_012839</name>
</gene>
<feature type="compositionally biased region" description="Polar residues" evidence="9">
    <location>
        <begin position="167"/>
        <end position="177"/>
    </location>
</feature>
<dbReference type="AlphaFoldDB" id="A0AA89C793"/>
<dbReference type="SMART" id="SM00312">
    <property type="entry name" value="PX"/>
    <property type="match status" value="1"/>
</dbReference>
<evidence type="ECO:0000259" key="10">
    <source>
        <dbReference type="PROSITE" id="PS50195"/>
    </source>
</evidence>
<dbReference type="SUPFAM" id="SSF52540">
    <property type="entry name" value="P-loop containing nucleoside triphosphate hydrolases"/>
    <property type="match status" value="1"/>
</dbReference>
<proteinExistence type="inferred from homology"/>
<dbReference type="PANTHER" id="PTHR12169">
    <property type="entry name" value="ATPASE N2B"/>
    <property type="match status" value="1"/>
</dbReference>
<keyword evidence="3" id="KW-0597">Phosphoprotein</keyword>
<dbReference type="FunFam" id="3.40.50.300:FF:003045">
    <property type="entry name" value="GD10885"/>
    <property type="match status" value="1"/>
</dbReference>
<dbReference type="SUPFAM" id="SSF64268">
    <property type="entry name" value="PX domain"/>
    <property type="match status" value="1"/>
</dbReference>
<dbReference type="GO" id="GO:0051246">
    <property type="term" value="P:regulation of protein metabolic process"/>
    <property type="evidence" value="ECO:0007669"/>
    <property type="project" value="UniProtKB-ARBA"/>
</dbReference>
<dbReference type="FunFam" id="3.30.1520.10:FF:000002">
    <property type="entry name" value="Sorting nexin 12"/>
    <property type="match status" value="1"/>
</dbReference>
<sequence length="634" mass="72235">MSGGNAPATARIQPKKQTLEDAYSPPANFLEIDILDPQTHGVAKKRYTDYEVRMRTNLPVFKVKESSVRRRYSDFEWLRSELERDSKIVVPPLPGKALKRQLPFRADDGIFEDEFIEERRKGLEQFINKVAGHPLAQNEKCLHMFLQEPVIDKNYVPGKIRKVLVDNSAQNKSSETATRSERTPIGTSSLNQSSNAITGSEVTGTGPLSVYQQRIALGQLQYDSHQLSIVQNLEELHHELQSFSPSKPPSFISKAFGFGQRTEEKPPKGLYLYGNVGTGKTMLMDLFFKHCKVRRKQRVHFNRFMLDVHKRVHAVKKTMPSGRDVKKNQSYDPILPVAREISEETWLLCFDEFQVTDIADAVILKKLFTELFNNDVVVVATSNRAPEDLYKNGLQRGNFLPFIDVLKSYCKVLPLDSGIDYRMECLPSAGKIYFIKPEGNADEDLDKIFKELSEEEGKDVEPRVLTILGRQLKLPVTCGRVLDATFDAMCKQALGAIDYLEISKEFDTVILRDIPRMSLFNKSEARRFITMIDTLYDNQVRLVCSAEASPKELFGAGQISQRDHEANMNLMDDLGIQQKSDLAQASIFTGEEELFAFERTVSRLAEMQTEEYWNLRKTLAQHSNSEDTNHRDNS</sequence>
<dbReference type="InterPro" id="IPR005654">
    <property type="entry name" value="ATPase_AFG1-like"/>
</dbReference>
<evidence type="ECO:0000256" key="5">
    <source>
        <dbReference type="ARBA" id="ARBA00022840"/>
    </source>
</evidence>
<feature type="compositionally biased region" description="Polar residues" evidence="9">
    <location>
        <begin position="185"/>
        <end position="201"/>
    </location>
</feature>
<keyword evidence="12" id="KW-1185">Reference proteome</keyword>
<dbReference type="Gene3D" id="3.30.1520.10">
    <property type="entry name" value="Phox-like domain"/>
    <property type="match status" value="1"/>
</dbReference>
<dbReference type="GO" id="GO:0035091">
    <property type="term" value="F:phosphatidylinositol binding"/>
    <property type="evidence" value="ECO:0007669"/>
    <property type="project" value="InterPro"/>
</dbReference>
<keyword evidence="8" id="KW-0446">Lipid-binding</keyword>
<comment type="caution">
    <text evidence="11">The sequence shown here is derived from an EMBL/GenBank/DDBJ whole genome shotgun (WGS) entry which is preliminary data.</text>
</comment>
<keyword evidence="7" id="KW-0007">Acetylation</keyword>
<dbReference type="GO" id="GO:0005524">
    <property type="term" value="F:ATP binding"/>
    <property type="evidence" value="ECO:0007669"/>
    <property type="project" value="UniProtKB-KW"/>
</dbReference>
<dbReference type="GO" id="GO:0016887">
    <property type="term" value="F:ATP hydrolysis activity"/>
    <property type="evidence" value="ECO:0007669"/>
    <property type="project" value="InterPro"/>
</dbReference>
<keyword evidence="4" id="KW-0547">Nucleotide-binding</keyword>
<accession>A0AA89C793</accession>
<evidence type="ECO:0000256" key="7">
    <source>
        <dbReference type="ARBA" id="ARBA00022990"/>
    </source>
</evidence>
<evidence type="ECO:0000256" key="1">
    <source>
        <dbReference type="ARBA" id="ARBA00010322"/>
    </source>
</evidence>
<keyword evidence="6" id="KW-0653">Protein transport</keyword>
<comment type="similarity">
    <text evidence="1">Belongs to the AFG1 ATPase family.</text>
</comment>
<dbReference type="InterPro" id="IPR027417">
    <property type="entry name" value="P-loop_NTPase"/>
</dbReference>
<evidence type="ECO:0000256" key="4">
    <source>
        <dbReference type="ARBA" id="ARBA00022741"/>
    </source>
</evidence>
<feature type="domain" description="PX" evidence="10">
    <location>
        <begin position="28"/>
        <end position="152"/>
    </location>
</feature>
<dbReference type="InterPro" id="IPR001683">
    <property type="entry name" value="PX_dom"/>
</dbReference>
<dbReference type="Gene3D" id="3.40.50.300">
    <property type="entry name" value="P-loop containing nucleotide triphosphate hydrolases"/>
    <property type="match status" value="1"/>
</dbReference>
<evidence type="ECO:0000313" key="11">
    <source>
        <dbReference type="EMBL" id="KAK3097755.1"/>
    </source>
</evidence>
<dbReference type="EMBL" id="VSWD01000007">
    <property type="protein sequence ID" value="KAK3097755.1"/>
    <property type="molecule type" value="Genomic_DNA"/>
</dbReference>
<keyword evidence="2" id="KW-0813">Transport</keyword>
<evidence type="ECO:0000256" key="8">
    <source>
        <dbReference type="ARBA" id="ARBA00023121"/>
    </source>
</evidence>
<dbReference type="CDD" id="cd06894">
    <property type="entry name" value="PX_SNX3_like"/>
    <property type="match status" value="1"/>
</dbReference>
<dbReference type="Pfam" id="PF00787">
    <property type="entry name" value="PX"/>
    <property type="match status" value="1"/>
</dbReference>
<dbReference type="InterPro" id="IPR036871">
    <property type="entry name" value="PX_dom_sf"/>
</dbReference>
<evidence type="ECO:0000256" key="9">
    <source>
        <dbReference type="SAM" id="MobiDB-lite"/>
    </source>
</evidence>
<dbReference type="Pfam" id="PF03969">
    <property type="entry name" value="AFG1_ATPase"/>
    <property type="match status" value="1"/>
</dbReference>
<feature type="region of interest" description="Disordered" evidence="9">
    <location>
        <begin position="167"/>
        <end position="201"/>
    </location>
</feature>
<dbReference type="PANTHER" id="PTHR12169:SF6">
    <property type="entry name" value="AFG1-LIKE ATPASE"/>
    <property type="match status" value="1"/>
</dbReference>
<evidence type="ECO:0000256" key="6">
    <source>
        <dbReference type="ARBA" id="ARBA00022927"/>
    </source>
</evidence>
<dbReference type="GO" id="GO:0005739">
    <property type="term" value="C:mitochondrion"/>
    <property type="evidence" value="ECO:0007669"/>
    <property type="project" value="TreeGrafter"/>
</dbReference>
<keyword evidence="5" id="KW-0067">ATP-binding</keyword>
<reference evidence="11" key="1">
    <citation type="submission" date="2019-08" db="EMBL/GenBank/DDBJ databases">
        <title>The improved chromosome-level genome for the pearl oyster Pinctada fucata martensii using PacBio sequencing and Hi-C.</title>
        <authorList>
            <person name="Zheng Z."/>
        </authorList>
    </citation>
    <scope>NUCLEOTIDE SEQUENCE</scope>
    <source>
        <strain evidence="11">ZZ-2019</strain>
        <tissue evidence="11">Adductor muscle</tissue>
    </source>
</reference>
<dbReference type="NCBIfam" id="NF040713">
    <property type="entry name" value="ZapE"/>
    <property type="match status" value="1"/>
</dbReference>
<evidence type="ECO:0000256" key="2">
    <source>
        <dbReference type="ARBA" id="ARBA00022448"/>
    </source>
</evidence>